<proteinExistence type="predicted"/>
<protein>
    <submittedName>
        <fullName evidence="2">Uncharacterized protein</fullName>
    </submittedName>
</protein>
<organism evidence="2 3">
    <name type="scientific">Noviherbaspirillum suwonense</name>
    <dbReference type="NCBI Taxonomy" id="1224511"/>
    <lineage>
        <taxon>Bacteria</taxon>
        <taxon>Pseudomonadati</taxon>
        <taxon>Pseudomonadota</taxon>
        <taxon>Betaproteobacteria</taxon>
        <taxon>Burkholderiales</taxon>
        <taxon>Oxalobacteraceae</taxon>
        <taxon>Noviherbaspirillum</taxon>
    </lineage>
</organism>
<dbReference type="Proteomes" id="UP001158049">
    <property type="component" value="Unassembled WGS sequence"/>
</dbReference>
<keyword evidence="3" id="KW-1185">Reference proteome</keyword>
<dbReference type="RefSeq" id="WP_283443513.1">
    <property type="nucleotide sequence ID" value="NZ_FXUL01000014.1"/>
</dbReference>
<gene>
    <name evidence="2" type="ORF">SAMN06295970_11439</name>
</gene>
<name>A0ABY1QDW9_9BURK</name>
<reference evidence="2 3" key="1">
    <citation type="submission" date="2017-05" db="EMBL/GenBank/DDBJ databases">
        <authorList>
            <person name="Varghese N."/>
            <person name="Submissions S."/>
        </authorList>
    </citation>
    <scope>NUCLEOTIDE SEQUENCE [LARGE SCALE GENOMIC DNA]</scope>
    <source>
        <strain evidence="2 3">DSM 26001</strain>
    </source>
</reference>
<evidence type="ECO:0000313" key="2">
    <source>
        <dbReference type="EMBL" id="SMP68663.1"/>
    </source>
</evidence>
<comment type="caution">
    <text evidence="2">The sequence shown here is derived from an EMBL/GenBank/DDBJ whole genome shotgun (WGS) entry which is preliminary data.</text>
</comment>
<evidence type="ECO:0000256" key="1">
    <source>
        <dbReference type="SAM" id="SignalP"/>
    </source>
</evidence>
<feature type="chain" id="PRO_5046287970" evidence="1">
    <location>
        <begin position="29"/>
        <end position="297"/>
    </location>
</feature>
<sequence>MVRPSRCSRLFQAAFLAASLLALPAAHALDPGAADTLRQKHAELKPRLASNQYGQPLFLESTEAPGQLKGEAYALLDYPLEKVAAALRTQQQWCDVLILHLNTKYCRAAQVNGGQGLTVYIGKKEPEELEQAYRVDFTYKADAGPDYMDVRMTAGKGPMGTSDYKILVEAAAVDSRRTLLHLTYSYSYGMAGKIGMQGYLATVGASKVGFTVTGNEGGKPAYIGGVRGVVERNTMRYYLAIDSYLKEMDAPNGEQQERRLRSWFSATERYARQLHEVEREDYMEMKRAEIKRQQQPR</sequence>
<evidence type="ECO:0000313" key="3">
    <source>
        <dbReference type="Proteomes" id="UP001158049"/>
    </source>
</evidence>
<dbReference type="EMBL" id="FXUL01000014">
    <property type="protein sequence ID" value="SMP68663.1"/>
    <property type="molecule type" value="Genomic_DNA"/>
</dbReference>
<accession>A0ABY1QDW9</accession>
<feature type="signal peptide" evidence="1">
    <location>
        <begin position="1"/>
        <end position="28"/>
    </location>
</feature>
<keyword evidence="1" id="KW-0732">Signal</keyword>